<dbReference type="GO" id="GO:0005975">
    <property type="term" value="P:carbohydrate metabolic process"/>
    <property type="evidence" value="ECO:0007669"/>
    <property type="project" value="InterPro"/>
</dbReference>
<keyword evidence="14" id="KW-1185">Reference proteome</keyword>
<protein>
    <recommendedName>
        <fullName evidence="10">UDP-N-acetylglucosamine--N-acetylmuramyl-(pentapeptide) pyrophosphoryl-undecaprenol N-acetylglucosamine transferase</fullName>
        <ecNumber evidence="10">2.4.1.227</ecNumber>
    </recommendedName>
    <alternativeName>
        <fullName evidence="10">Undecaprenyl-PP-MurNAc-pentapeptide-UDPGlcNAc GlcNAc transferase</fullName>
    </alternativeName>
</protein>
<evidence type="ECO:0000313" key="13">
    <source>
        <dbReference type="EMBL" id="OKL53994.1"/>
    </source>
</evidence>
<dbReference type="NCBIfam" id="TIGR01133">
    <property type="entry name" value="murG"/>
    <property type="match status" value="1"/>
</dbReference>
<proteinExistence type="inferred from homology"/>
<dbReference type="EC" id="2.4.1.227" evidence="10"/>
<comment type="function">
    <text evidence="10">Cell wall formation. Catalyzes the transfer of a GlcNAc subunit on undecaprenyl-pyrophosphoryl-MurNAc-pentapeptide (lipid intermediate I) to form undecaprenyl-pyrophosphoryl-MurNAc-(pentapeptide)GlcNAc (lipid intermediate II).</text>
</comment>
<comment type="pathway">
    <text evidence="10">Cell wall biogenesis; peptidoglycan biosynthesis.</text>
</comment>
<keyword evidence="8 10" id="KW-0131">Cell cycle</keyword>
<dbReference type="GO" id="GO:0051301">
    <property type="term" value="P:cell division"/>
    <property type="evidence" value="ECO:0007669"/>
    <property type="project" value="UniProtKB-KW"/>
</dbReference>
<dbReference type="InterPro" id="IPR006009">
    <property type="entry name" value="GlcNAc_MurG"/>
</dbReference>
<comment type="catalytic activity">
    <reaction evidence="10">
        <text>di-trans,octa-cis-undecaprenyl diphospho-N-acetyl-alpha-D-muramoyl-L-alanyl-D-glutamyl-meso-2,6-diaminopimeloyl-D-alanyl-D-alanine + UDP-N-acetyl-alpha-D-glucosamine = di-trans,octa-cis-undecaprenyl diphospho-[N-acetyl-alpha-D-glucosaminyl-(1-&gt;4)]-N-acetyl-alpha-D-muramoyl-L-alanyl-D-glutamyl-meso-2,6-diaminopimeloyl-D-alanyl-D-alanine + UDP + H(+)</text>
        <dbReference type="Rhea" id="RHEA:31227"/>
        <dbReference type="ChEBI" id="CHEBI:15378"/>
        <dbReference type="ChEBI" id="CHEBI:57705"/>
        <dbReference type="ChEBI" id="CHEBI:58223"/>
        <dbReference type="ChEBI" id="CHEBI:61387"/>
        <dbReference type="ChEBI" id="CHEBI:61388"/>
        <dbReference type="EC" id="2.4.1.227"/>
    </reaction>
</comment>
<dbReference type="Pfam" id="PF03033">
    <property type="entry name" value="Glyco_transf_28"/>
    <property type="match status" value="1"/>
</dbReference>
<feature type="domain" description="Glycosyl transferase family 28 C-terminal" evidence="12">
    <location>
        <begin position="202"/>
        <end position="354"/>
    </location>
</feature>
<evidence type="ECO:0000256" key="9">
    <source>
        <dbReference type="ARBA" id="ARBA00023316"/>
    </source>
</evidence>
<feature type="binding site" evidence="10">
    <location>
        <position position="307"/>
    </location>
    <ligand>
        <name>UDP-N-acetyl-alpha-D-glucosamine</name>
        <dbReference type="ChEBI" id="CHEBI:57705"/>
    </ligand>
</feature>
<dbReference type="STRING" id="208480.SAMN02910418_01621"/>
<dbReference type="EMBL" id="MQVR01000031">
    <property type="protein sequence ID" value="OKL53994.1"/>
    <property type="molecule type" value="Genomic_DNA"/>
</dbReference>
<sequence length="375" mass="38811">MVIQSIVLAGGGSAGHVNPLLATASEIAERCPAARITALGVATGLETELVPAAGIDLVTIPKAPMPRKPTPSALMFPVRFREAISQVRSVLAETKADLIVGFGGYVATPAYLAAWRAGLPFVIHEQNARPGYANKLGAKRAAVVALTFESTPLAAARGRTVTTGLPLRGPVLDLARRRRSGDGAWAREQAATELGLDPHRTTVLITGGSLGAQSINRAAAQIAPYFAERGAQVLHLTGVGKADDVRERLAGADSTHYHVREYLSAMHQAYAAADVVICRSGAGTVAELTALGLPAIYIPLPIGNGEQRKNAADVLDAGGGLLLPDAELTTASLTAALSPWLTDPAALRQAGEAAASVGGIDGARKLVDEIERVMA</sequence>
<feature type="domain" description="Glycosyltransferase family 28 N-terminal" evidence="11">
    <location>
        <begin position="6"/>
        <end position="144"/>
    </location>
</feature>
<dbReference type="AlphaFoldDB" id="A0A1Q5Q2C1"/>
<name>A0A1Q5Q2C1_9ACTO</name>
<dbReference type="InterPro" id="IPR007235">
    <property type="entry name" value="Glyco_trans_28_C"/>
</dbReference>
<gene>
    <name evidence="10" type="primary">murG</name>
    <name evidence="13" type="ORF">BSZ39_06480</name>
</gene>
<keyword evidence="7 10" id="KW-0472">Membrane</keyword>
<dbReference type="GO" id="GO:0071555">
    <property type="term" value="P:cell wall organization"/>
    <property type="evidence" value="ECO:0007669"/>
    <property type="project" value="UniProtKB-KW"/>
</dbReference>
<dbReference type="InterPro" id="IPR004276">
    <property type="entry name" value="GlycoTrans_28_N"/>
</dbReference>
<dbReference type="GO" id="GO:0051991">
    <property type="term" value="F:UDP-N-acetyl-D-glucosamine:N-acetylmuramoyl-L-alanyl-D-glutamyl-meso-2,6-diaminopimelyl-D-alanyl-D-alanine-diphosphoundecaprenol 4-beta-N-acetylglucosaminlytransferase activity"/>
    <property type="evidence" value="ECO:0007669"/>
    <property type="project" value="RHEA"/>
</dbReference>
<evidence type="ECO:0000256" key="8">
    <source>
        <dbReference type="ARBA" id="ARBA00023306"/>
    </source>
</evidence>
<dbReference type="GO" id="GO:0050511">
    <property type="term" value="F:undecaprenyldiphospho-muramoylpentapeptide beta-N-acetylglucosaminyltransferase activity"/>
    <property type="evidence" value="ECO:0007669"/>
    <property type="project" value="UniProtKB-UniRule"/>
</dbReference>
<evidence type="ECO:0000256" key="3">
    <source>
        <dbReference type="ARBA" id="ARBA00022676"/>
    </source>
</evidence>
<evidence type="ECO:0000256" key="7">
    <source>
        <dbReference type="ARBA" id="ARBA00023136"/>
    </source>
</evidence>
<evidence type="ECO:0000256" key="5">
    <source>
        <dbReference type="ARBA" id="ARBA00022960"/>
    </source>
</evidence>
<dbReference type="Gene3D" id="3.40.50.2000">
    <property type="entry name" value="Glycogen Phosphorylase B"/>
    <property type="match status" value="2"/>
</dbReference>
<evidence type="ECO:0000259" key="12">
    <source>
        <dbReference type="Pfam" id="PF04101"/>
    </source>
</evidence>
<feature type="binding site" evidence="10">
    <location>
        <position position="127"/>
    </location>
    <ligand>
        <name>UDP-N-acetyl-alpha-D-glucosamine</name>
        <dbReference type="ChEBI" id="CHEBI:57705"/>
    </ligand>
</feature>
<comment type="caution">
    <text evidence="13">The sequence shown here is derived from an EMBL/GenBank/DDBJ whole genome shotgun (WGS) entry which is preliminary data.</text>
</comment>
<dbReference type="GO" id="GO:0005886">
    <property type="term" value="C:plasma membrane"/>
    <property type="evidence" value="ECO:0007669"/>
    <property type="project" value="UniProtKB-SubCell"/>
</dbReference>
<dbReference type="CDD" id="cd03785">
    <property type="entry name" value="GT28_MurG"/>
    <property type="match status" value="1"/>
</dbReference>
<evidence type="ECO:0000259" key="11">
    <source>
        <dbReference type="Pfam" id="PF03033"/>
    </source>
</evidence>
<evidence type="ECO:0000256" key="10">
    <source>
        <dbReference type="HAMAP-Rule" id="MF_00033"/>
    </source>
</evidence>
<feature type="binding site" evidence="10">
    <location>
        <position position="168"/>
    </location>
    <ligand>
        <name>UDP-N-acetyl-alpha-D-glucosamine</name>
        <dbReference type="ChEBI" id="CHEBI:57705"/>
    </ligand>
</feature>
<evidence type="ECO:0000313" key="14">
    <source>
        <dbReference type="Proteomes" id="UP000185628"/>
    </source>
</evidence>
<comment type="similarity">
    <text evidence="10">Belongs to the glycosyltransferase 28 family. MurG subfamily.</text>
</comment>
<dbReference type="GO" id="GO:0008360">
    <property type="term" value="P:regulation of cell shape"/>
    <property type="evidence" value="ECO:0007669"/>
    <property type="project" value="UniProtKB-KW"/>
</dbReference>
<keyword evidence="2 10" id="KW-0132">Cell division</keyword>
<evidence type="ECO:0000256" key="2">
    <source>
        <dbReference type="ARBA" id="ARBA00022618"/>
    </source>
</evidence>
<evidence type="ECO:0000256" key="4">
    <source>
        <dbReference type="ARBA" id="ARBA00022679"/>
    </source>
</evidence>
<dbReference type="PANTHER" id="PTHR21015">
    <property type="entry name" value="UDP-N-ACETYLGLUCOSAMINE--N-ACETYLMURAMYL-(PENTAPEPTIDE) PYROPHOSPHORYL-UNDECAPRENOL N-ACETYLGLUCOSAMINE TRANSFERASE 1"/>
    <property type="match status" value="1"/>
</dbReference>
<evidence type="ECO:0000256" key="1">
    <source>
        <dbReference type="ARBA" id="ARBA00022475"/>
    </source>
</evidence>
<dbReference type="GO" id="GO:0009252">
    <property type="term" value="P:peptidoglycan biosynthetic process"/>
    <property type="evidence" value="ECO:0007669"/>
    <property type="project" value="UniProtKB-UniRule"/>
</dbReference>
<dbReference type="SUPFAM" id="SSF53756">
    <property type="entry name" value="UDP-Glycosyltransferase/glycogen phosphorylase"/>
    <property type="match status" value="1"/>
</dbReference>
<keyword evidence="4 10" id="KW-0808">Transferase</keyword>
<dbReference type="Proteomes" id="UP000185628">
    <property type="component" value="Unassembled WGS sequence"/>
</dbReference>
<comment type="subcellular location">
    <subcellularLocation>
        <location evidence="10">Cell membrane</location>
        <topology evidence="10">Peripheral membrane protein</topology>
        <orientation evidence="10">Cytoplasmic side</orientation>
    </subcellularLocation>
</comment>
<comment type="caution">
    <text evidence="10">Lacks conserved residue(s) required for the propagation of feature annotation.</text>
</comment>
<keyword evidence="3 10" id="KW-0328">Glycosyltransferase</keyword>
<feature type="binding site" evidence="10">
    <location>
        <position position="209"/>
    </location>
    <ligand>
        <name>UDP-N-acetyl-alpha-D-glucosamine</name>
        <dbReference type="ChEBI" id="CHEBI:57705"/>
    </ligand>
</feature>
<keyword evidence="6 10" id="KW-0573">Peptidoglycan synthesis</keyword>
<dbReference type="UniPathway" id="UPA00219"/>
<organism evidence="13 14">
    <name type="scientific">Bowdeniella nasicola</name>
    <dbReference type="NCBI Taxonomy" id="208480"/>
    <lineage>
        <taxon>Bacteria</taxon>
        <taxon>Bacillati</taxon>
        <taxon>Actinomycetota</taxon>
        <taxon>Actinomycetes</taxon>
        <taxon>Actinomycetales</taxon>
        <taxon>Actinomycetaceae</taxon>
        <taxon>Bowdeniella</taxon>
    </lineage>
</organism>
<reference evidence="14" key="1">
    <citation type="submission" date="2016-12" db="EMBL/GenBank/DDBJ databases">
        <authorList>
            <person name="Meng X."/>
        </authorList>
    </citation>
    <scope>NUCLEOTIDE SEQUENCE [LARGE SCALE GENOMIC DNA]</scope>
    <source>
        <strain evidence="14">DSM 19116</strain>
    </source>
</reference>
<feature type="binding site" evidence="10">
    <location>
        <begin position="13"/>
        <end position="15"/>
    </location>
    <ligand>
        <name>UDP-N-acetyl-alpha-D-glucosamine</name>
        <dbReference type="ChEBI" id="CHEBI:57705"/>
    </ligand>
</feature>
<dbReference type="HAMAP" id="MF_00033">
    <property type="entry name" value="MurG"/>
    <property type="match status" value="1"/>
</dbReference>
<keyword evidence="1 10" id="KW-1003">Cell membrane</keyword>
<dbReference type="OrthoDB" id="9808936at2"/>
<keyword evidence="5 10" id="KW-0133">Cell shape</keyword>
<dbReference type="PANTHER" id="PTHR21015:SF22">
    <property type="entry name" value="GLYCOSYLTRANSFERASE"/>
    <property type="match status" value="1"/>
</dbReference>
<accession>A0A1Q5Q2C1</accession>
<evidence type="ECO:0000256" key="6">
    <source>
        <dbReference type="ARBA" id="ARBA00022984"/>
    </source>
</evidence>
<keyword evidence="9 10" id="KW-0961">Cell wall biogenesis/degradation</keyword>
<dbReference type="Pfam" id="PF04101">
    <property type="entry name" value="Glyco_tran_28_C"/>
    <property type="match status" value="1"/>
</dbReference>